<dbReference type="Pfam" id="PF09650">
    <property type="entry name" value="PHA_gran_rgn"/>
    <property type="match status" value="1"/>
</dbReference>
<dbReference type="InterPro" id="IPR013433">
    <property type="entry name" value="PHA_gran_rgn"/>
</dbReference>
<organism evidence="1 2">
    <name type="scientific">Photobacterium gaetbulicola</name>
    <dbReference type="NCBI Taxonomy" id="1295392"/>
    <lineage>
        <taxon>Bacteria</taxon>
        <taxon>Pseudomonadati</taxon>
        <taxon>Pseudomonadota</taxon>
        <taxon>Gammaproteobacteria</taxon>
        <taxon>Vibrionales</taxon>
        <taxon>Vibrionaceae</taxon>
        <taxon>Photobacterium</taxon>
    </lineage>
</organism>
<accession>A0A0B9GGA8</accession>
<dbReference type="EMBL" id="JWLZ01000152">
    <property type="protein sequence ID" value="KHT63780.1"/>
    <property type="molecule type" value="Genomic_DNA"/>
</dbReference>
<comment type="caution">
    <text evidence="1">The sequence shown here is derived from an EMBL/GenBank/DDBJ whole genome shotgun (WGS) entry which is preliminary data.</text>
</comment>
<dbReference type="Proteomes" id="UP000031278">
    <property type="component" value="Unassembled WGS sequence"/>
</dbReference>
<protein>
    <recommendedName>
        <fullName evidence="3">Polyhydroxyalkanoic acid system protein</fullName>
    </recommendedName>
</protein>
<evidence type="ECO:0000313" key="1">
    <source>
        <dbReference type="EMBL" id="KHT63780.1"/>
    </source>
</evidence>
<reference evidence="1 2" key="1">
    <citation type="submission" date="2014-12" db="EMBL/GenBank/DDBJ databases">
        <title>Genome sequencing of Photobacterium gaetbulicola AD005a.</title>
        <authorList>
            <person name="Adrian T.G.S."/>
            <person name="Chan K.G."/>
        </authorList>
    </citation>
    <scope>NUCLEOTIDE SEQUENCE [LARGE SCALE GENOMIC DNA]</scope>
    <source>
        <strain evidence="1 2">AD005a</strain>
    </source>
</reference>
<sequence length="93" mass="10636">MTILIERHHDRAHDDITMLSEKIAGQLEQEYGLTWSWHDDKMHIKHSAAKGFLHAEEGKITIQLQLMGFAAAFFATTIESHITEQLDKHLLAS</sequence>
<evidence type="ECO:0008006" key="3">
    <source>
        <dbReference type="Google" id="ProtNLM"/>
    </source>
</evidence>
<name>A0A0B9GGA8_9GAMM</name>
<gene>
    <name evidence="1" type="ORF">RJ45_10595</name>
</gene>
<dbReference type="NCBIfam" id="TIGR02610">
    <property type="entry name" value="PHA_gran_rgn"/>
    <property type="match status" value="1"/>
</dbReference>
<proteinExistence type="predicted"/>
<evidence type="ECO:0000313" key="2">
    <source>
        <dbReference type="Proteomes" id="UP000031278"/>
    </source>
</evidence>
<dbReference type="RefSeq" id="WP_039461285.1">
    <property type="nucleotide sequence ID" value="NZ_JWLZ01000152.1"/>
</dbReference>
<dbReference type="AlphaFoldDB" id="A0A0B9GGA8"/>